<evidence type="ECO:0000313" key="2">
    <source>
        <dbReference type="EMBL" id="CAD1831712.1"/>
    </source>
</evidence>
<protein>
    <submittedName>
        <fullName evidence="2">Uncharacterized protein</fullName>
    </submittedName>
</protein>
<feature type="region of interest" description="Disordered" evidence="1">
    <location>
        <begin position="141"/>
        <end position="166"/>
    </location>
</feature>
<dbReference type="EMBL" id="LR862149">
    <property type="protein sequence ID" value="CAD1831712.1"/>
    <property type="molecule type" value="Genomic_DNA"/>
</dbReference>
<feature type="compositionally biased region" description="Basic and acidic residues" evidence="1">
    <location>
        <begin position="147"/>
        <end position="162"/>
    </location>
</feature>
<proteinExistence type="predicted"/>
<dbReference type="AlphaFoldDB" id="A0A6V7PLF0"/>
<reference evidence="2" key="1">
    <citation type="submission" date="2020-07" db="EMBL/GenBank/DDBJ databases">
        <authorList>
            <person name="Lin J."/>
        </authorList>
    </citation>
    <scope>NUCLEOTIDE SEQUENCE</scope>
</reference>
<organism evidence="2">
    <name type="scientific">Ananas comosus var. bracteatus</name>
    <name type="common">red pineapple</name>
    <dbReference type="NCBI Taxonomy" id="296719"/>
    <lineage>
        <taxon>Eukaryota</taxon>
        <taxon>Viridiplantae</taxon>
        <taxon>Streptophyta</taxon>
        <taxon>Embryophyta</taxon>
        <taxon>Tracheophyta</taxon>
        <taxon>Spermatophyta</taxon>
        <taxon>Magnoliopsida</taxon>
        <taxon>Liliopsida</taxon>
        <taxon>Poales</taxon>
        <taxon>Bromeliaceae</taxon>
        <taxon>Bromelioideae</taxon>
        <taxon>Ananas</taxon>
    </lineage>
</organism>
<accession>A0A6V7PLF0</accession>
<sequence length="190" mass="19514">MTQVMPAMPREGKQPQVDPAGCAAAEGVPCCQGLALRWSLIELDRDTLHTRLGSAHECHSGVRLCAFALVSLMPVGLALHRPVSVEVAGQSQRGRDGCIHSPKDGATGFGCCAFRGSGSRQGPGSGAEGVQGSDGAAALLLPAPAKAADEEKDDKSGERWDQAEAEAEAEATCLASALRALAASAHYPPS</sequence>
<evidence type="ECO:0000256" key="1">
    <source>
        <dbReference type="SAM" id="MobiDB-lite"/>
    </source>
</evidence>
<gene>
    <name evidence="2" type="ORF">CB5_LOCUS14923</name>
</gene>
<name>A0A6V7PLF0_ANACO</name>